<dbReference type="PANTHER" id="PTHR39168:SF1">
    <property type="entry name" value="TRANSCRIPTIONAL REGULATORY PROTEIN"/>
    <property type="match status" value="1"/>
</dbReference>
<dbReference type="PANTHER" id="PTHR39168">
    <property type="entry name" value="TRANSCRIPTIONAL REGULATOR-RELATED"/>
    <property type="match status" value="1"/>
</dbReference>
<dbReference type="SMART" id="SM00418">
    <property type="entry name" value="HTH_ARSR"/>
    <property type="match status" value="1"/>
</dbReference>
<dbReference type="Proteomes" id="UP000325797">
    <property type="component" value="Chromosome"/>
</dbReference>
<dbReference type="GO" id="GO:0032791">
    <property type="term" value="F:lead ion binding"/>
    <property type="evidence" value="ECO:0007669"/>
    <property type="project" value="TreeGrafter"/>
</dbReference>
<dbReference type="PROSITE" id="PS50987">
    <property type="entry name" value="HTH_ARSR_2"/>
    <property type="match status" value="1"/>
</dbReference>
<dbReference type="SUPFAM" id="SSF46785">
    <property type="entry name" value="Winged helix' DNA-binding domain"/>
    <property type="match status" value="1"/>
</dbReference>
<dbReference type="GO" id="GO:0097063">
    <property type="term" value="F:cadmium ion sensor activity"/>
    <property type="evidence" value="ECO:0007669"/>
    <property type="project" value="TreeGrafter"/>
</dbReference>
<dbReference type="CDD" id="cd00090">
    <property type="entry name" value="HTH_ARSR"/>
    <property type="match status" value="1"/>
</dbReference>
<dbReference type="GO" id="GO:0046686">
    <property type="term" value="P:response to cadmium ion"/>
    <property type="evidence" value="ECO:0007669"/>
    <property type="project" value="TreeGrafter"/>
</dbReference>
<proteinExistence type="predicted"/>
<evidence type="ECO:0000313" key="2">
    <source>
        <dbReference type="EMBL" id="QEX21846.1"/>
    </source>
</evidence>
<accession>A0A5J6N4K9</accession>
<gene>
    <name evidence="2" type="ORF">FRZ61_17750</name>
</gene>
<dbReference type="InterPro" id="IPR001845">
    <property type="entry name" value="HTH_ArsR_DNA-bd_dom"/>
</dbReference>
<dbReference type="GO" id="GO:0010288">
    <property type="term" value="P:response to lead ion"/>
    <property type="evidence" value="ECO:0007669"/>
    <property type="project" value="TreeGrafter"/>
</dbReference>
<dbReference type="AlphaFoldDB" id="A0A5J6N4K9"/>
<dbReference type="InterPro" id="IPR011991">
    <property type="entry name" value="ArsR-like_HTH"/>
</dbReference>
<sequence length="244" mass="26319">MRKPGPRPSLERMSIREPYFAGVAALMGDPARANILAALMDGRALTAKELALIAGVSAPTTSGHLAKLVDGGLLDVIEQGRYRYFRLANSLVACAIEGMMALSGEHQPRRRLSGARGGEALRLARTCYDHLAGKLGVAVMDRLLAQGHLHPGATDFQVSRRGHEFLTGLGIDAASVARQRRGFARPCLDWSERRPHLAGALGAALGDRCFEVGWIERQRDGRAVTITAAGRRGFRESFGIELLA</sequence>
<organism evidence="2 3">
    <name type="scientific">Hypericibacter adhaerens</name>
    <dbReference type="NCBI Taxonomy" id="2602016"/>
    <lineage>
        <taxon>Bacteria</taxon>
        <taxon>Pseudomonadati</taxon>
        <taxon>Pseudomonadota</taxon>
        <taxon>Alphaproteobacteria</taxon>
        <taxon>Rhodospirillales</taxon>
        <taxon>Dongiaceae</taxon>
        <taxon>Hypericibacter</taxon>
    </lineage>
</organism>
<dbReference type="InterPro" id="IPR052543">
    <property type="entry name" value="HTH_Metal-responsive_Reg"/>
</dbReference>
<dbReference type="InterPro" id="IPR036388">
    <property type="entry name" value="WH-like_DNA-bd_sf"/>
</dbReference>
<dbReference type="KEGG" id="hadh:FRZ61_17750"/>
<feature type="domain" description="HTH arsR-type" evidence="1">
    <location>
        <begin position="12"/>
        <end position="107"/>
    </location>
</feature>
<dbReference type="GO" id="GO:0003677">
    <property type="term" value="F:DNA binding"/>
    <property type="evidence" value="ECO:0007669"/>
    <property type="project" value="TreeGrafter"/>
</dbReference>
<evidence type="ECO:0000313" key="3">
    <source>
        <dbReference type="Proteomes" id="UP000325797"/>
    </source>
</evidence>
<dbReference type="GO" id="GO:0003700">
    <property type="term" value="F:DNA-binding transcription factor activity"/>
    <property type="evidence" value="ECO:0007669"/>
    <property type="project" value="InterPro"/>
</dbReference>
<dbReference type="InterPro" id="IPR036390">
    <property type="entry name" value="WH_DNA-bd_sf"/>
</dbReference>
<dbReference type="Pfam" id="PF12840">
    <property type="entry name" value="HTH_20"/>
    <property type="match status" value="1"/>
</dbReference>
<name>A0A5J6N4K9_9PROT</name>
<dbReference type="Gene3D" id="1.10.10.10">
    <property type="entry name" value="Winged helix-like DNA-binding domain superfamily/Winged helix DNA-binding domain"/>
    <property type="match status" value="1"/>
</dbReference>
<evidence type="ECO:0000259" key="1">
    <source>
        <dbReference type="PROSITE" id="PS50987"/>
    </source>
</evidence>
<protein>
    <submittedName>
        <fullName evidence="2">Transcriptional regulator</fullName>
    </submittedName>
</protein>
<dbReference type="PRINTS" id="PR00778">
    <property type="entry name" value="HTHARSR"/>
</dbReference>
<keyword evidence="3" id="KW-1185">Reference proteome</keyword>
<dbReference type="EMBL" id="CP042582">
    <property type="protein sequence ID" value="QEX21846.1"/>
    <property type="molecule type" value="Genomic_DNA"/>
</dbReference>
<reference evidence="2 3" key="1">
    <citation type="submission" date="2019-08" db="EMBL/GenBank/DDBJ databases">
        <title>Hyperibacter terrae gen. nov., sp. nov. and Hyperibacter viscosus sp. nov., two new members in the family Rhodospirillaceae isolated from the rhizosphere of Hypericum perforatum.</title>
        <authorList>
            <person name="Noviana Z."/>
        </authorList>
    </citation>
    <scope>NUCLEOTIDE SEQUENCE [LARGE SCALE GENOMIC DNA]</scope>
    <source>
        <strain evidence="2 3">R5959</strain>
    </source>
</reference>